<reference evidence="1 2" key="1">
    <citation type="journal article" date="2014" name="BMC Genomics">
        <title>Comparison of environmental and isolate Sulfobacillus genomes reveals diverse carbon, sulfur, nitrogen, and hydrogen metabolisms.</title>
        <authorList>
            <person name="Justice N.B."/>
            <person name="Norman A."/>
            <person name="Brown C.T."/>
            <person name="Singh A."/>
            <person name="Thomas B.C."/>
            <person name="Banfield J.F."/>
        </authorList>
    </citation>
    <scope>NUCLEOTIDE SEQUENCE [LARGE SCALE GENOMIC DNA]</scope>
    <source>
        <strain evidence="1">AMDSBA1</strain>
    </source>
</reference>
<gene>
    <name evidence="1" type="ORF">C7B43_20710</name>
</gene>
<proteinExistence type="predicted"/>
<sequence>MSPEDNRRYRLAAADYLHRPVTDTEVIHWAAKAQAAADLAAYSVLREAAKRARMAQGREGTA</sequence>
<dbReference type="AlphaFoldDB" id="A0A2T2WJQ5"/>
<dbReference type="Proteomes" id="UP000242699">
    <property type="component" value="Unassembled WGS sequence"/>
</dbReference>
<name>A0A2T2WJQ5_9FIRM</name>
<accession>A0A2T2WJQ5</accession>
<evidence type="ECO:0000313" key="1">
    <source>
        <dbReference type="EMBL" id="PSR22463.1"/>
    </source>
</evidence>
<comment type="caution">
    <text evidence="1">The sequence shown here is derived from an EMBL/GenBank/DDBJ whole genome shotgun (WGS) entry which is preliminary data.</text>
</comment>
<evidence type="ECO:0000313" key="2">
    <source>
        <dbReference type="Proteomes" id="UP000242699"/>
    </source>
</evidence>
<protein>
    <submittedName>
        <fullName evidence="1">Uncharacterized protein</fullName>
    </submittedName>
</protein>
<organism evidence="1 2">
    <name type="scientific">Sulfobacillus benefaciens</name>
    <dbReference type="NCBI Taxonomy" id="453960"/>
    <lineage>
        <taxon>Bacteria</taxon>
        <taxon>Bacillati</taxon>
        <taxon>Bacillota</taxon>
        <taxon>Clostridia</taxon>
        <taxon>Eubacteriales</taxon>
        <taxon>Clostridiales Family XVII. Incertae Sedis</taxon>
        <taxon>Sulfobacillus</taxon>
    </lineage>
</organism>
<dbReference type="EMBL" id="PXYT01000110">
    <property type="protein sequence ID" value="PSR22463.1"/>
    <property type="molecule type" value="Genomic_DNA"/>
</dbReference>